<keyword evidence="2 5" id="KW-0560">Oxidoreductase</keyword>
<protein>
    <submittedName>
        <fullName evidence="5">Inositol 2-dehydrogenase</fullName>
        <ecNumber evidence="5">1.1.1.18</ecNumber>
    </submittedName>
</protein>
<dbReference type="NCBIfam" id="TIGR04380">
    <property type="entry name" value="myo_inos_iolG"/>
    <property type="match status" value="1"/>
</dbReference>
<dbReference type="InterPro" id="IPR055170">
    <property type="entry name" value="GFO_IDH_MocA-like_dom"/>
</dbReference>
<dbReference type="GO" id="GO:0000166">
    <property type="term" value="F:nucleotide binding"/>
    <property type="evidence" value="ECO:0007669"/>
    <property type="project" value="InterPro"/>
</dbReference>
<reference evidence="5 6" key="1">
    <citation type="journal article" date="2021" name="Microorganisms">
        <title>Acidisoma silvae sp. nov. and Acidisomacellulosilytica sp. nov., Two Acidophilic Bacteria Isolated from Decaying Wood, Hydrolyzing Cellulose and Producing Poly-3-hydroxybutyrate.</title>
        <authorList>
            <person name="Mieszkin S."/>
            <person name="Pouder E."/>
            <person name="Uroz S."/>
            <person name="Simon-Colin C."/>
            <person name="Alain K."/>
        </authorList>
    </citation>
    <scope>NUCLEOTIDE SEQUENCE [LARGE SCALE GENOMIC DNA]</scope>
    <source>
        <strain evidence="5 6">HW T5.17</strain>
    </source>
</reference>
<accession>A0A963YZF0</accession>
<dbReference type="SUPFAM" id="SSF51735">
    <property type="entry name" value="NAD(P)-binding Rossmann-fold domains"/>
    <property type="match status" value="1"/>
</dbReference>
<dbReference type="EMBL" id="JAESVA010000002">
    <property type="protein sequence ID" value="MCB8879904.1"/>
    <property type="molecule type" value="Genomic_DNA"/>
</dbReference>
<evidence type="ECO:0000256" key="1">
    <source>
        <dbReference type="ARBA" id="ARBA00010928"/>
    </source>
</evidence>
<dbReference type="InterPro" id="IPR036291">
    <property type="entry name" value="NAD(P)-bd_dom_sf"/>
</dbReference>
<keyword evidence="6" id="KW-1185">Reference proteome</keyword>
<dbReference type="Gene3D" id="3.40.50.720">
    <property type="entry name" value="NAD(P)-binding Rossmann-like Domain"/>
    <property type="match status" value="1"/>
</dbReference>
<comment type="caution">
    <text evidence="5">The sequence shown here is derived from an EMBL/GenBank/DDBJ whole genome shotgun (WGS) entry which is preliminary data.</text>
</comment>
<dbReference type="PANTHER" id="PTHR42840:SF3">
    <property type="entry name" value="BINDING ROSSMANN FOLD OXIDOREDUCTASE, PUTATIVE (AFU_ORTHOLOGUE AFUA_2G10240)-RELATED"/>
    <property type="match status" value="1"/>
</dbReference>
<dbReference type="PANTHER" id="PTHR42840">
    <property type="entry name" value="NAD(P)-BINDING ROSSMANN-FOLD SUPERFAMILY PROTEIN-RELATED"/>
    <property type="match status" value="1"/>
</dbReference>
<dbReference type="Proteomes" id="UP000721844">
    <property type="component" value="Unassembled WGS sequence"/>
</dbReference>
<evidence type="ECO:0000256" key="2">
    <source>
        <dbReference type="ARBA" id="ARBA00023002"/>
    </source>
</evidence>
<evidence type="ECO:0000313" key="6">
    <source>
        <dbReference type="Proteomes" id="UP000721844"/>
    </source>
</evidence>
<comment type="similarity">
    <text evidence="1">Belongs to the Gfo/Idh/MocA family.</text>
</comment>
<dbReference type="Gene3D" id="3.30.360.10">
    <property type="entry name" value="Dihydrodipicolinate Reductase, domain 2"/>
    <property type="match status" value="1"/>
</dbReference>
<name>A0A963YZF0_9PROT</name>
<feature type="domain" description="Gfo/Idh/MocA-like oxidoreductase N-terminal" evidence="3">
    <location>
        <begin position="2"/>
        <end position="120"/>
    </location>
</feature>
<dbReference type="Pfam" id="PF22725">
    <property type="entry name" value="GFO_IDH_MocA_C3"/>
    <property type="match status" value="1"/>
</dbReference>
<organism evidence="5 6">
    <name type="scientific">Acidisoma cellulosilyticum</name>
    <dbReference type="NCBI Taxonomy" id="2802395"/>
    <lineage>
        <taxon>Bacteria</taxon>
        <taxon>Pseudomonadati</taxon>
        <taxon>Pseudomonadota</taxon>
        <taxon>Alphaproteobacteria</taxon>
        <taxon>Acetobacterales</taxon>
        <taxon>Acidocellaceae</taxon>
        <taxon>Acidisoma</taxon>
    </lineage>
</organism>
<gene>
    <name evidence="5" type="primary">iolG</name>
    <name evidence="5" type="ORF">ACELLULO517_06635</name>
</gene>
<dbReference type="RefSeq" id="WP_227306519.1">
    <property type="nucleotide sequence ID" value="NZ_JAESVA010000002.1"/>
</dbReference>
<proteinExistence type="inferred from homology"/>
<evidence type="ECO:0000313" key="5">
    <source>
        <dbReference type="EMBL" id="MCB8879904.1"/>
    </source>
</evidence>
<dbReference type="SUPFAM" id="SSF55347">
    <property type="entry name" value="Glyceraldehyde-3-phosphate dehydrogenase-like, C-terminal domain"/>
    <property type="match status" value="1"/>
</dbReference>
<dbReference type="InterPro" id="IPR030827">
    <property type="entry name" value="Myo_inos_IolG"/>
</dbReference>
<dbReference type="Pfam" id="PF01408">
    <property type="entry name" value="GFO_IDH_MocA"/>
    <property type="match status" value="1"/>
</dbReference>
<evidence type="ECO:0000259" key="4">
    <source>
        <dbReference type="Pfam" id="PF22725"/>
    </source>
</evidence>
<dbReference type="GO" id="GO:0050112">
    <property type="term" value="F:inositol 2-dehydrogenase (NAD+) activity"/>
    <property type="evidence" value="ECO:0007669"/>
    <property type="project" value="UniProtKB-EC"/>
</dbReference>
<sequence length="330" mass="35264">MIRFSVLGCGRIGTMHARNLARHPQAQLVSVFDVFTKASDAMAAELGVRAAQSVDEVLADSEVDAVLIATSTDTHVELITRAARAGKAILCEKPIALDMEKVKACWAEISALNATVMIGFNRRFDPSFRAVHDRMTAGEIGKLEQLIITSRDPGPPPISYINVSGGLFRDMTIHDFDLARYFAGDIVEVQAFGGNLVDPAIKAAGDIDAAMVTMRSASGVLIHINNSRRASYGYDQRLEAFGEKGMLIAGNKTATSVQSFSAAGTAQGDVVLPFFIERYADAYAAEIGNFVESVAAGKTPLTSFRDGAEALRLADAALESFNTGRVVKLG</sequence>
<dbReference type="AlphaFoldDB" id="A0A963YZF0"/>
<feature type="domain" description="GFO/IDH/MocA-like oxidoreductase" evidence="4">
    <location>
        <begin position="128"/>
        <end position="247"/>
    </location>
</feature>
<dbReference type="EC" id="1.1.1.18" evidence="5"/>
<evidence type="ECO:0000259" key="3">
    <source>
        <dbReference type="Pfam" id="PF01408"/>
    </source>
</evidence>
<dbReference type="InterPro" id="IPR000683">
    <property type="entry name" value="Gfo/Idh/MocA-like_OxRdtase_N"/>
</dbReference>